<dbReference type="InterPro" id="IPR033121">
    <property type="entry name" value="PEPTIDASE_A1"/>
</dbReference>
<dbReference type="InterPro" id="IPR034161">
    <property type="entry name" value="Pepsin-like_plant"/>
</dbReference>
<dbReference type="GO" id="GO:0006508">
    <property type="term" value="P:proteolysis"/>
    <property type="evidence" value="ECO:0007669"/>
    <property type="project" value="UniProtKB-KW"/>
</dbReference>
<dbReference type="Proteomes" id="UP000604825">
    <property type="component" value="Unassembled WGS sequence"/>
</dbReference>
<dbReference type="PANTHER" id="PTHR47967:SF85">
    <property type="entry name" value="OS05G0384300 PROTEIN"/>
    <property type="match status" value="1"/>
</dbReference>
<keyword evidence="7" id="KW-0732">Signal</keyword>
<feature type="signal peptide" evidence="7">
    <location>
        <begin position="1"/>
        <end position="27"/>
    </location>
</feature>
<dbReference type="Pfam" id="PF14543">
    <property type="entry name" value="TAXi_N"/>
    <property type="match status" value="1"/>
</dbReference>
<dbReference type="GO" id="GO:0004190">
    <property type="term" value="F:aspartic-type endopeptidase activity"/>
    <property type="evidence" value="ECO:0007669"/>
    <property type="project" value="UniProtKB-KW"/>
</dbReference>
<evidence type="ECO:0000256" key="5">
    <source>
        <dbReference type="ARBA" id="ARBA00023180"/>
    </source>
</evidence>
<dbReference type="Pfam" id="PF14541">
    <property type="entry name" value="TAXi_C"/>
    <property type="match status" value="1"/>
</dbReference>
<dbReference type="SUPFAM" id="SSF50630">
    <property type="entry name" value="Acid proteases"/>
    <property type="match status" value="1"/>
</dbReference>
<name>A0A811PQF8_9POAL</name>
<dbReference type="CDD" id="cd05476">
    <property type="entry name" value="pepsin_A_like_plant"/>
    <property type="match status" value="1"/>
</dbReference>
<dbReference type="PROSITE" id="PS51767">
    <property type="entry name" value="PEPTIDASE_A1"/>
    <property type="match status" value="1"/>
</dbReference>
<evidence type="ECO:0000313" key="10">
    <source>
        <dbReference type="Proteomes" id="UP000604825"/>
    </source>
</evidence>
<reference evidence="9" key="1">
    <citation type="submission" date="2020-10" db="EMBL/GenBank/DDBJ databases">
        <authorList>
            <person name="Han B."/>
            <person name="Lu T."/>
            <person name="Zhao Q."/>
            <person name="Huang X."/>
            <person name="Zhao Y."/>
        </authorList>
    </citation>
    <scope>NUCLEOTIDE SEQUENCE</scope>
</reference>
<dbReference type="PANTHER" id="PTHR47967">
    <property type="entry name" value="OS07G0603500 PROTEIN-RELATED"/>
    <property type="match status" value="1"/>
</dbReference>
<protein>
    <recommendedName>
        <fullName evidence="8">Peptidase A1 domain-containing protein</fullName>
    </recommendedName>
</protein>
<proteinExistence type="inferred from homology"/>
<dbReference type="InterPro" id="IPR032861">
    <property type="entry name" value="TAXi_N"/>
</dbReference>
<evidence type="ECO:0000256" key="4">
    <source>
        <dbReference type="ARBA" id="ARBA00022801"/>
    </source>
</evidence>
<feature type="chain" id="PRO_5033007061" description="Peptidase A1 domain-containing protein" evidence="7">
    <location>
        <begin position="28"/>
        <end position="465"/>
    </location>
</feature>
<feature type="compositionally biased region" description="Polar residues" evidence="6">
    <location>
        <begin position="260"/>
        <end position="269"/>
    </location>
</feature>
<keyword evidence="10" id="KW-1185">Reference proteome</keyword>
<keyword evidence="4" id="KW-0378">Hydrolase</keyword>
<evidence type="ECO:0000259" key="8">
    <source>
        <dbReference type="PROSITE" id="PS51767"/>
    </source>
</evidence>
<dbReference type="EMBL" id="CAJGYO010000007">
    <property type="protein sequence ID" value="CAD6248382.1"/>
    <property type="molecule type" value="Genomic_DNA"/>
</dbReference>
<dbReference type="InterPro" id="IPR021109">
    <property type="entry name" value="Peptidase_aspartic_dom_sf"/>
</dbReference>
<dbReference type="InterPro" id="IPR051708">
    <property type="entry name" value="Plant_Aspart_Prot_A1"/>
</dbReference>
<dbReference type="InterPro" id="IPR032799">
    <property type="entry name" value="TAXi_C"/>
</dbReference>
<gene>
    <name evidence="9" type="ORF">NCGR_LOCUS32520</name>
</gene>
<keyword evidence="3" id="KW-0064">Aspartyl protease</keyword>
<dbReference type="GO" id="GO:0005576">
    <property type="term" value="C:extracellular region"/>
    <property type="evidence" value="ECO:0007669"/>
    <property type="project" value="TreeGrafter"/>
</dbReference>
<feature type="region of interest" description="Disordered" evidence="6">
    <location>
        <begin position="247"/>
        <end position="269"/>
    </location>
</feature>
<accession>A0A811PQF8</accession>
<keyword evidence="5" id="KW-0325">Glycoprotein</keyword>
<organism evidence="9 10">
    <name type="scientific">Miscanthus lutarioriparius</name>
    <dbReference type="NCBI Taxonomy" id="422564"/>
    <lineage>
        <taxon>Eukaryota</taxon>
        <taxon>Viridiplantae</taxon>
        <taxon>Streptophyta</taxon>
        <taxon>Embryophyta</taxon>
        <taxon>Tracheophyta</taxon>
        <taxon>Spermatophyta</taxon>
        <taxon>Magnoliopsida</taxon>
        <taxon>Liliopsida</taxon>
        <taxon>Poales</taxon>
        <taxon>Poaceae</taxon>
        <taxon>PACMAD clade</taxon>
        <taxon>Panicoideae</taxon>
        <taxon>Andropogonodae</taxon>
        <taxon>Andropogoneae</taxon>
        <taxon>Saccharinae</taxon>
        <taxon>Miscanthus</taxon>
    </lineage>
</organism>
<comment type="similarity">
    <text evidence="1">Belongs to the peptidase A1 family.</text>
</comment>
<evidence type="ECO:0000313" key="9">
    <source>
        <dbReference type="EMBL" id="CAD6248382.1"/>
    </source>
</evidence>
<evidence type="ECO:0000256" key="3">
    <source>
        <dbReference type="ARBA" id="ARBA00022750"/>
    </source>
</evidence>
<evidence type="ECO:0000256" key="2">
    <source>
        <dbReference type="ARBA" id="ARBA00022670"/>
    </source>
</evidence>
<comment type="caution">
    <text evidence="9">The sequence shown here is derived from an EMBL/GenBank/DDBJ whole genome shotgun (WGS) entry which is preliminary data.</text>
</comment>
<dbReference type="OrthoDB" id="695235at2759"/>
<evidence type="ECO:0000256" key="6">
    <source>
        <dbReference type="SAM" id="MobiDB-lite"/>
    </source>
</evidence>
<sequence>MGRSFRPIVPVAAVVFALLVVVPPPLAMSAGARSRPSSRVGPGVFSNSVKRGAKIIDKLLKKLAEKGRKELVMDKSADSVPLFVFNLTVGTSSPPQNIPGVLDINGQLVWSQCSPCSPCLPAPAPAFEPDRSSTFARLPCGSQTCQQVLNDTYTCSGNAAGDDRCKYTYMSESTNTTGYLANDTFTFGDTPVPGLVFGCSDAFLQGDLSGASGSFGLSRGPLSLVSQLKLSWFSYFLASDDDESDDSSRIQFGGDAAPPQTKNSRSTPLLNSTLYPDLYSVKLTGVRVDGNDLAADIPAGTFDFQANGSGGVFLSTTYPLTVLEQAAYDAVRKAIAGSITAAQPVDGSAIGLDLCYTMQSLKSVTIPKLALVFDGDDAVMDLKRYNYLFADNDTGLECLSIMPYTGLSLLGSLVQTGIEMTYDIDNARLIFDTTAAQTTAAASPAAHSLATMMLLYHLAVWVVLF</sequence>
<keyword evidence="2" id="KW-0645">Protease</keyword>
<feature type="domain" description="Peptidase A1" evidence="8">
    <location>
        <begin position="83"/>
        <end position="432"/>
    </location>
</feature>
<dbReference type="Gene3D" id="2.40.70.10">
    <property type="entry name" value="Acid Proteases"/>
    <property type="match status" value="2"/>
</dbReference>
<evidence type="ECO:0000256" key="7">
    <source>
        <dbReference type="SAM" id="SignalP"/>
    </source>
</evidence>
<dbReference type="AlphaFoldDB" id="A0A811PQF8"/>
<evidence type="ECO:0000256" key="1">
    <source>
        <dbReference type="ARBA" id="ARBA00007447"/>
    </source>
</evidence>